<dbReference type="Proteomes" id="UP000789508">
    <property type="component" value="Unassembled WGS sequence"/>
</dbReference>
<comment type="caution">
    <text evidence="2">The sequence shown here is derived from an EMBL/GenBank/DDBJ whole genome shotgun (WGS) entry which is preliminary data.</text>
</comment>
<reference evidence="2" key="1">
    <citation type="submission" date="2021-06" db="EMBL/GenBank/DDBJ databases">
        <authorList>
            <person name="Kallberg Y."/>
            <person name="Tangrot J."/>
            <person name="Rosling A."/>
        </authorList>
    </citation>
    <scope>NUCLEOTIDE SEQUENCE</scope>
    <source>
        <strain evidence="2">FL130A</strain>
    </source>
</reference>
<dbReference type="SUPFAM" id="SSF57959">
    <property type="entry name" value="Leucine zipper domain"/>
    <property type="match status" value="1"/>
</dbReference>
<name>A0A9N9AKH9_9GLOM</name>
<dbReference type="EMBL" id="CAJVPS010001391">
    <property type="protein sequence ID" value="CAG8536290.1"/>
    <property type="molecule type" value="Genomic_DNA"/>
</dbReference>
<feature type="domain" description="BZIP" evidence="1">
    <location>
        <begin position="126"/>
        <end position="189"/>
    </location>
</feature>
<evidence type="ECO:0000259" key="1">
    <source>
        <dbReference type="PROSITE" id="PS50217"/>
    </source>
</evidence>
<keyword evidence="3" id="KW-1185">Reference proteome</keyword>
<dbReference type="InterPro" id="IPR004827">
    <property type="entry name" value="bZIP"/>
</dbReference>
<accession>A0A9N9AKH9</accession>
<dbReference type="AlphaFoldDB" id="A0A9N9AKH9"/>
<dbReference type="PROSITE" id="PS50217">
    <property type="entry name" value="BZIP"/>
    <property type="match status" value="1"/>
</dbReference>
<evidence type="ECO:0000313" key="3">
    <source>
        <dbReference type="Proteomes" id="UP000789508"/>
    </source>
</evidence>
<dbReference type="Gene3D" id="1.20.5.170">
    <property type="match status" value="1"/>
</dbReference>
<proteinExistence type="predicted"/>
<sequence length="204" mass="23320">MQFSQETVDTSQKTNTVFLLPPPKLTQGANFAHHIPTLSSSSSVPCALPPLHLASLGSNTDHTLPPIAFCDTIRENMSLTSTYYSVYHNEIDNKFSPDFPTQTSDFKISNANISKATASTSFMTDEERHRRRLELNRLAAKQSRERKKIYVANLESRAYRLAEENTTLKESIRQANERLISMNLEIEENHRLHFLIEDLKKRLL</sequence>
<dbReference type="GO" id="GO:0003700">
    <property type="term" value="F:DNA-binding transcription factor activity"/>
    <property type="evidence" value="ECO:0007669"/>
    <property type="project" value="InterPro"/>
</dbReference>
<evidence type="ECO:0000313" key="2">
    <source>
        <dbReference type="EMBL" id="CAG8536290.1"/>
    </source>
</evidence>
<dbReference type="OrthoDB" id="295274at2759"/>
<dbReference type="SMART" id="SM00338">
    <property type="entry name" value="BRLZ"/>
    <property type="match status" value="1"/>
</dbReference>
<protein>
    <submittedName>
        <fullName evidence="2">9560_t:CDS:1</fullName>
    </submittedName>
</protein>
<gene>
    <name evidence="2" type="ORF">ALEPTO_LOCUS5186</name>
</gene>
<organism evidence="2 3">
    <name type="scientific">Ambispora leptoticha</name>
    <dbReference type="NCBI Taxonomy" id="144679"/>
    <lineage>
        <taxon>Eukaryota</taxon>
        <taxon>Fungi</taxon>
        <taxon>Fungi incertae sedis</taxon>
        <taxon>Mucoromycota</taxon>
        <taxon>Glomeromycotina</taxon>
        <taxon>Glomeromycetes</taxon>
        <taxon>Archaeosporales</taxon>
        <taxon>Ambisporaceae</taxon>
        <taxon>Ambispora</taxon>
    </lineage>
</organism>
<dbReference type="CDD" id="cd14690">
    <property type="entry name" value="bZIP_CREB1"/>
    <property type="match status" value="1"/>
</dbReference>
<dbReference type="InterPro" id="IPR046347">
    <property type="entry name" value="bZIP_sf"/>
</dbReference>
<dbReference type="Pfam" id="PF00170">
    <property type="entry name" value="bZIP_1"/>
    <property type="match status" value="1"/>
</dbReference>